<reference evidence="1 2" key="1">
    <citation type="submission" date="2014-04" db="EMBL/GenBank/DDBJ databases">
        <authorList>
            <consortium name="DOE Joint Genome Institute"/>
            <person name="Kuo A."/>
            <person name="Kohler A."/>
            <person name="Costa M.D."/>
            <person name="Nagy L.G."/>
            <person name="Floudas D."/>
            <person name="Copeland A."/>
            <person name="Barry K.W."/>
            <person name="Cichocki N."/>
            <person name="Veneault-Fourrey C."/>
            <person name="LaButti K."/>
            <person name="Lindquist E.A."/>
            <person name="Lipzen A."/>
            <person name="Lundell T."/>
            <person name="Morin E."/>
            <person name="Murat C."/>
            <person name="Sun H."/>
            <person name="Tunlid A."/>
            <person name="Henrissat B."/>
            <person name="Grigoriev I.V."/>
            <person name="Hibbett D.S."/>
            <person name="Martin F."/>
            <person name="Nordberg H.P."/>
            <person name="Cantor M.N."/>
            <person name="Hua S.X."/>
        </authorList>
    </citation>
    <scope>NUCLEOTIDE SEQUENCE [LARGE SCALE GENOMIC DNA]</scope>
    <source>
        <strain evidence="1 2">Marx 270</strain>
    </source>
</reference>
<dbReference type="Gene3D" id="3.10.10.10">
    <property type="entry name" value="HIV Type 1 Reverse Transcriptase, subunit A, domain 1"/>
    <property type="match status" value="1"/>
</dbReference>
<organism evidence="1 2">
    <name type="scientific">Pisolithus tinctorius Marx 270</name>
    <dbReference type="NCBI Taxonomy" id="870435"/>
    <lineage>
        <taxon>Eukaryota</taxon>
        <taxon>Fungi</taxon>
        <taxon>Dikarya</taxon>
        <taxon>Basidiomycota</taxon>
        <taxon>Agaricomycotina</taxon>
        <taxon>Agaricomycetes</taxon>
        <taxon>Agaricomycetidae</taxon>
        <taxon>Boletales</taxon>
        <taxon>Sclerodermatineae</taxon>
        <taxon>Pisolithaceae</taxon>
        <taxon>Pisolithus</taxon>
    </lineage>
</organism>
<accession>A0A0C3JIC3</accession>
<sequence length="101" mass="11556">NIPIPNVIHAQVIDMIKDRIKSSMYEPSTVAYRSCWFCIVKKDRKSLHLVHDLQPLNAVTICDASVLLECGFLTLPFIEHLAESFAGYAVYAMMDLYSRYD</sequence>
<dbReference type="HOGENOM" id="CLU_092523_5_1_1"/>
<feature type="non-terminal residue" evidence="1">
    <location>
        <position position="101"/>
    </location>
</feature>
<dbReference type="InterPro" id="IPR043502">
    <property type="entry name" value="DNA/RNA_pol_sf"/>
</dbReference>
<dbReference type="OrthoDB" id="5599163at2759"/>
<reference evidence="2" key="2">
    <citation type="submission" date="2015-01" db="EMBL/GenBank/DDBJ databases">
        <title>Evolutionary Origins and Diversification of the Mycorrhizal Mutualists.</title>
        <authorList>
            <consortium name="DOE Joint Genome Institute"/>
            <consortium name="Mycorrhizal Genomics Consortium"/>
            <person name="Kohler A."/>
            <person name="Kuo A."/>
            <person name="Nagy L.G."/>
            <person name="Floudas D."/>
            <person name="Copeland A."/>
            <person name="Barry K.W."/>
            <person name="Cichocki N."/>
            <person name="Veneault-Fourrey C."/>
            <person name="LaButti K."/>
            <person name="Lindquist E.A."/>
            <person name="Lipzen A."/>
            <person name="Lundell T."/>
            <person name="Morin E."/>
            <person name="Murat C."/>
            <person name="Riley R."/>
            <person name="Ohm R."/>
            <person name="Sun H."/>
            <person name="Tunlid A."/>
            <person name="Henrissat B."/>
            <person name="Grigoriev I.V."/>
            <person name="Hibbett D.S."/>
            <person name="Martin F."/>
        </authorList>
    </citation>
    <scope>NUCLEOTIDE SEQUENCE [LARGE SCALE GENOMIC DNA]</scope>
    <source>
        <strain evidence="2">Marx 270</strain>
    </source>
</reference>
<proteinExistence type="predicted"/>
<keyword evidence="2" id="KW-1185">Reference proteome</keyword>
<gene>
    <name evidence="1" type="ORF">M404DRAFT_90267</name>
</gene>
<dbReference type="Proteomes" id="UP000054217">
    <property type="component" value="Unassembled WGS sequence"/>
</dbReference>
<dbReference type="SUPFAM" id="SSF56672">
    <property type="entry name" value="DNA/RNA polymerases"/>
    <property type="match status" value="1"/>
</dbReference>
<feature type="non-terminal residue" evidence="1">
    <location>
        <position position="1"/>
    </location>
</feature>
<dbReference type="InParanoid" id="A0A0C3JIC3"/>
<name>A0A0C3JIC3_PISTI</name>
<evidence type="ECO:0000313" key="2">
    <source>
        <dbReference type="Proteomes" id="UP000054217"/>
    </source>
</evidence>
<dbReference type="EMBL" id="KN832031">
    <property type="protein sequence ID" value="KIN97321.1"/>
    <property type="molecule type" value="Genomic_DNA"/>
</dbReference>
<protein>
    <submittedName>
        <fullName evidence="1">Uncharacterized protein</fullName>
    </submittedName>
</protein>
<dbReference type="AlphaFoldDB" id="A0A0C3JIC3"/>
<evidence type="ECO:0000313" key="1">
    <source>
        <dbReference type="EMBL" id="KIN97321.1"/>
    </source>
</evidence>
<dbReference type="STRING" id="870435.A0A0C3JIC3"/>